<feature type="region of interest" description="Disordered" evidence="1">
    <location>
        <begin position="486"/>
        <end position="720"/>
    </location>
</feature>
<evidence type="ECO:0000313" key="4">
    <source>
        <dbReference type="Proteomes" id="UP000076632"/>
    </source>
</evidence>
<feature type="region of interest" description="Disordered" evidence="1">
    <location>
        <begin position="386"/>
        <end position="452"/>
    </location>
</feature>
<dbReference type="AlphaFoldDB" id="A0A165J2D9"/>
<sequence>MFRLPWISGGDKVDPVVEPVSIPTAQRKPVVEIPVLKKFKRKRSESPETQKAQLLQSPTKRRQASDLDSATSQRCDNCPRRTNGVKRENGGEPNGLASSEPGEKGHFGSEPLVTKDPLSVTQLQQAIEAEFSLEILLKHNELRLIDQELAKCQVALEQLRRCRIIPYPTFSTNTNAKAVSDGVGPALTPSPYDLTPQYPPPWGVADGPYTRHYAKWLIPDPAFGDYTNEFPFPGSTLPSQTALDSRITRGSFNEGNVGGKSSRSQRGSAGAKLQALSNATVQPREKAGPLVVKRASDGKHVKLVCLDCERADFSSAQGFINHCRIAHHRGFESHDAAAVACGQVVDIDDAGVIVGGSEPSKGGGGSLVHPLIKTAPATKLSAKEAQALSRVSGRNGLNRTAVKAADERANGSTQAGDSSTTPAKTQKKRYAHTPTPNRSNSDSPFVPSPQTPHLSALMQQKGFGGDLGEMVGQAKTQVDFNVYTMSDEEENEPPSNERTPNKSQRRQFYGGFDGVCDEDDDSSVPNGTRVPARAGMSPATYGRPASHKGPDKPTRKPESLSCISPRQTYAAPLNLRDSANPAESSSHVIKNGEHESMIMFDGPPPMNVSPHTVESNHAPSLVSDDGEYEAHSESESPSSAEADDEDGFLDVLDQEDGACGSETTATDPELATGSKAMPPRRTSNLRDRVPRGNADERHVTFLSPSRDVKKRSSRNAGSKS</sequence>
<reference evidence="3 4" key="1">
    <citation type="journal article" date="2016" name="Fungal Biol.">
        <title>The genome of Xylona heveae provides a window into fungal endophytism.</title>
        <authorList>
            <person name="Gazis R."/>
            <person name="Kuo A."/>
            <person name="Riley R."/>
            <person name="LaButti K."/>
            <person name="Lipzen A."/>
            <person name="Lin J."/>
            <person name="Amirebrahimi M."/>
            <person name="Hesse C.N."/>
            <person name="Spatafora J.W."/>
            <person name="Henrissat B."/>
            <person name="Hainaut M."/>
            <person name="Grigoriev I.V."/>
            <person name="Hibbett D.S."/>
        </authorList>
    </citation>
    <scope>NUCLEOTIDE SEQUENCE [LARGE SCALE GENOMIC DNA]</scope>
    <source>
        <strain evidence="3 4">TC161</strain>
    </source>
</reference>
<name>A0A165J2D9_XYLHT</name>
<feature type="compositionally biased region" description="Polar residues" evidence="1">
    <location>
        <begin position="434"/>
        <end position="443"/>
    </location>
</feature>
<dbReference type="STRING" id="1328760.A0A165J2D9"/>
<accession>A0A165J2D9</accession>
<feature type="compositionally biased region" description="Basic and acidic residues" evidence="1">
    <location>
        <begin position="548"/>
        <end position="558"/>
    </location>
</feature>
<dbReference type="EMBL" id="KV407455">
    <property type="protein sequence ID" value="KZF25640.1"/>
    <property type="molecule type" value="Genomic_DNA"/>
</dbReference>
<feature type="compositionally biased region" description="Polar residues" evidence="1">
    <location>
        <begin position="609"/>
        <end position="618"/>
    </location>
</feature>
<feature type="compositionally biased region" description="Polar residues" evidence="1">
    <location>
        <begin position="251"/>
        <end position="267"/>
    </location>
</feature>
<proteinExistence type="predicted"/>
<keyword evidence="4" id="KW-1185">Reference proteome</keyword>
<feature type="region of interest" description="Disordered" evidence="1">
    <location>
        <begin position="37"/>
        <end position="113"/>
    </location>
</feature>
<feature type="compositionally biased region" description="Polar residues" evidence="1">
    <location>
        <begin position="410"/>
        <end position="424"/>
    </location>
</feature>
<dbReference type="Proteomes" id="UP000076632">
    <property type="component" value="Unassembled WGS sequence"/>
</dbReference>
<dbReference type="RefSeq" id="XP_018191195.1">
    <property type="nucleotide sequence ID" value="XM_018330857.1"/>
</dbReference>
<protein>
    <recommendedName>
        <fullName evidence="2">AHC1-like C2H2 zinc-finger domain-containing protein</fullName>
    </recommendedName>
</protein>
<organism evidence="3 4">
    <name type="scientific">Xylona heveae (strain CBS 132557 / TC161)</name>
    <dbReference type="NCBI Taxonomy" id="1328760"/>
    <lineage>
        <taxon>Eukaryota</taxon>
        <taxon>Fungi</taxon>
        <taxon>Dikarya</taxon>
        <taxon>Ascomycota</taxon>
        <taxon>Pezizomycotina</taxon>
        <taxon>Xylonomycetes</taxon>
        <taxon>Xylonales</taxon>
        <taxon>Xylonaceae</taxon>
        <taxon>Xylona</taxon>
    </lineage>
</organism>
<evidence type="ECO:0000259" key="2">
    <source>
        <dbReference type="Pfam" id="PF25909"/>
    </source>
</evidence>
<dbReference type="Pfam" id="PF25909">
    <property type="entry name" value="zf-C2H2_AHC1"/>
    <property type="match status" value="1"/>
</dbReference>
<dbReference type="GeneID" id="28895994"/>
<feature type="compositionally biased region" description="Basic and acidic residues" evidence="1">
    <location>
        <begin position="684"/>
        <end position="699"/>
    </location>
</feature>
<feature type="compositionally biased region" description="Polar residues" evidence="1">
    <location>
        <begin position="66"/>
        <end position="75"/>
    </location>
</feature>
<evidence type="ECO:0000313" key="3">
    <source>
        <dbReference type="EMBL" id="KZF25640.1"/>
    </source>
</evidence>
<feature type="domain" description="AHC1-like C2H2 zinc-finger" evidence="2">
    <location>
        <begin position="293"/>
        <end position="344"/>
    </location>
</feature>
<feature type="compositionally biased region" description="Polar residues" evidence="1">
    <location>
        <begin position="47"/>
        <end position="58"/>
    </location>
</feature>
<dbReference type="InterPro" id="IPR058706">
    <property type="entry name" value="zf-C2H2_AHC1-like"/>
</dbReference>
<feature type="region of interest" description="Disordered" evidence="1">
    <location>
        <begin position="251"/>
        <end position="276"/>
    </location>
</feature>
<gene>
    <name evidence="3" type="ORF">L228DRAFT_236715</name>
</gene>
<evidence type="ECO:0000256" key="1">
    <source>
        <dbReference type="SAM" id="MobiDB-lite"/>
    </source>
</evidence>
<dbReference type="InParanoid" id="A0A165J2D9"/>
<dbReference type="OrthoDB" id="5355528at2759"/>
<dbReference type="OMA" id="TRHYAKW"/>
<feature type="compositionally biased region" description="Acidic residues" evidence="1">
    <location>
        <begin position="641"/>
        <end position="656"/>
    </location>
</feature>